<protein>
    <submittedName>
        <fullName evidence="2">Reverse transcriptase</fullName>
    </submittedName>
</protein>
<dbReference type="AlphaFoldDB" id="A0A158P6Q5"/>
<name>A0A158P6Q5_ANGCA</name>
<proteinExistence type="predicted"/>
<dbReference type="Proteomes" id="UP000035642">
    <property type="component" value="Unassembled WGS sequence"/>
</dbReference>
<reference evidence="2" key="2">
    <citation type="submission" date="2016-04" db="UniProtKB">
        <authorList>
            <consortium name="WormBaseParasite"/>
        </authorList>
    </citation>
    <scope>IDENTIFICATION</scope>
</reference>
<dbReference type="WBParaSite" id="ACAC_0000137201-mRNA-1">
    <property type="protein sequence ID" value="ACAC_0000137201-mRNA-1"/>
    <property type="gene ID" value="ACAC_0000137201"/>
</dbReference>
<reference evidence="1" key="1">
    <citation type="submission" date="2012-09" db="EMBL/GenBank/DDBJ databases">
        <authorList>
            <person name="Martin A.A."/>
        </authorList>
    </citation>
    <scope>NUCLEOTIDE SEQUENCE</scope>
</reference>
<evidence type="ECO:0000313" key="1">
    <source>
        <dbReference type="Proteomes" id="UP000035642"/>
    </source>
</evidence>
<accession>A0A158P6Q5</accession>
<evidence type="ECO:0000313" key="2">
    <source>
        <dbReference type="WBParaSite" id="ACAC_0000137201-mRNA-1"/>
    </source>
</evidence>
<sequence>MNSGGFGRAWILGETWIGTYCNIYGIVRKRIGLASSGQLQAKIFYLGNYSVLMAMSLRSIIRPKSGLELLLKSGLFDSGPLSDNFASVTCQTNKVIYRIYDIGVWK</sequence>
<organism evidence="1 2">
    <name type="scientific">Angiostrongylus cantonensis</name>
    <name type="common">Rat lungworm</name>
    <dbReference type="NCBI Taxonomy" id="6313"/>
    <lineage>
        <taxon>Eukaryota</taxon>
        <taxon>Metazoa</taxon>
        <taxon>Ecdysozoa</taxon>
        <taxon>Nematoda</taxon>
        <taxon>Chromadorea</taxon>
        <taxon>Rhabditida</taxon>
        <taxon>Rhabditina</taxon>
        <taxon>Rhabditomorpha</taxon>
        <taxon>Strongyloidea</taxon>
        <taxon>Metastrongylidae</taxon>
        <taxon>Angiostrongylus</taxon>
    </lineage>
</organism>
<keyword evidence="1" id="KW-1185">Reference proteome</keyword>